<dbReference type="Proteomes" id="UP000277424">
    <property type="component" value="Unassembled WGS sequence"/>
</dbReference>
<evidence type="ECO:0000256" key="2">
    <source>
        <dbReference type="ARBA" id="ARBA00022857"/>
    </source>
</evidence>
<sequence>MADSDPCAGLEDGPWVLAHLGQSLDGRIATASGKSHYVTGQENIVHLHRLRALADCVLVGAGTVAADDPALTVRHVPGRNPVRAVIDPMGRLLRDRKIFTDGEVRTLVLTGTVDGPGERFVLPARPEGIAPADILSALRGLGLSRIFIEGGGRTVSGFLQAGLLDRLQIAVAPMLIGSGVPAITLPVIDSLDSALRPPCRIHPMGADVLFDFDLRKNS</sequence>
<dbReference type="GO" id="GO:0009231">
    <property type="term" value="P:riboflavin biosynthetic process"/>
    <property type="evidence" value="ECO:0007669"/>
    <property type="project" value="InterPro"/>
</dbReference>
<gene>
    <name evidence="5" type="ORF">BCL74_1190</name>
</gene>
<evidence type="ECO:0000259" key="4">
    <source>
        <dbReference type="Pfam" id="PF01872"/>
    </source>
</evidence>
<dbReference type="EMBL" id="RBIG01000001">
    <property type="protein sequence ID" value="RKQ73402.1"/>
    <property type="molecule type" value="Genomic_DNA"/>
</dbReference>
<dbReference type="OrthoDB" id="9800865at2"/>
<dbReference type="InterPro" id="IPR002734">
    <property type="entry name" value="RibDG_C"/>
</dbReference>
<evidence type="ECO:0000256" key="1">
    <source>
        <dbReference type="ARBA" id="ARBA00005104"/>
    </source>
</evidence>
<name>A0A420WRC7_9PROT</name>
<protein>
    <submittedName>
        <fullName evidence="5">Riboflavin-specific deaminase-like protein</fullName>
    </submittedName>
</protein>
<evidence type="ECO:0000313" key="6">
    <source>
        <dbReference type="Proteomes" id="UP000277424"/>
    </source>
</evidence>
<proteinExistence type="predicted"/>
<dbReference type="Gene3D" id="3.40.430.10">
    <property type="entry name" value="Dihydrofolate Reductase, subunit A"/>
    <property type="match status" value="1"/>
</dbReference>
<comment type="caution">
    <text evidence="5">The sequence shown here is derived from an EMBL/GenBank/DDBJ whole genome shotgun (WGS) entry which is preliminary data.</text>
</comment>
<organism evidence="5 6">
    <name type="scientific">Oceanibaculum indicum</name>
    <dbReference type="NCBI Taxonomy" id="526216"/>
    <lineage>
        <taxon>Bacteria</taxon>
        <taxon>Pseudomonadati</taxon>
        <taxon>Pseudomonadota</taxon>
        <taxon>Alphaproteobacteria</taxon>
        <taxon>Rhodospirillales</taxon>
        <taxon>Oceanibaculaceae</taxon>
        <taxon>Oceanibaculum</taxon>
    </lineage>
</organism>
<dbReference type="InterPro" id="IPR024072">
    <property type="entry name" value="DHFR-like_dom_sf"/>
</dbReference>
<dbReference type="InterPro" id="IPR050765">
    <property type="entry name" value="Riboflavin_Biosynth_HTPR"/>
</dbReference>
<dbReference type="GO" id="GO:0008703">
    <property type="term" value="F:5-amino-6-(5-phosphoribosylamino)uracil reductase activity"/>
    <property type="evidence" value="ECO:0007669"/>
    <property type="project" value="InterPro"/>
</dbReference>
<feature type="domain" description="Bacterial bifunctional deaminase-reductase C-terminal" evidence="4">
    <location>
        <begin position="14"/>
        <end position="184"/>
    </location>
</feature>
<dbReference type="PANTHER" id="PTHR38011:SF7">
    <property type="entry name" value="2,5-DIAMINO-6-RIBOSYLAMINO-4(3H)-PYRIMIDINONE 5'-PHOSPHATE REDUCTASE"/>
    <property type="match status" value="1"/>
</dbReference>
<dbReference type="PANTHER" id="PTHR38011">
    <property type="entry name" value="DIHYDROFOLATE REDUCTASE FAMILY PROTEIN (AFU_ORTHOLOGUE AFUA_8G06820)"/>
    <property type="match status" value="1"/>
</dbReference>
<accession>A0A420WRC7</accession>
<dbReference type="Pfam" id="PF01872">
    <property type="entry name" value="RibD_C"/>
    <property type="match status" value="1"/>
</dbReference>
<dbReference type="RefSeq" id="WP_121218265.1">
    <property type="nucleotide sequence ID" value="NZ_RBIG01000001.1"/>
</dbReference>
<dbReference type="SUPFAM" id="SSF53597">
    <property type="entry name" value="Dihydrofolate reductase-like"/>
    <property type="match status" value="1"/>
</dbReference>
<evidence type="ECO:0000256" key="3">
    <source>
        <dbReference type="ARBA" id="ARBA00023002"/>
    </source>
</evidence>
<keyword evidence="3" id="KW-0560">Oxidoreductase</keyword>
<dbReference type="AlphaFoldDB" id="A0A420WRC7"/>
<evidence type="ECO:0000313" key="5">
    <source>
        <dbReference type="EMBL" id="RKQ73402.1"/>
    </source>
</evidence>
<reference evidence="5 6" key="1">
    <citation type="submission" date="2018-10" db="EMBL/GenBank/DDBJ databases">
        <title>Comparative analysis of microorganisms from saline springs in Andes Mountain Range, Colombia.</title>
        <authorList>
            <person name="Rubin E."/>
        </authorList>
    </citation>
    <scope>NUCLEOTIDE SEQUENCE [LARGE SCALE GENOMIC DNA]</scope>
    <source>
        <strain evidence="5 6">USBA 36</strain>
    </source>
</reference>
<keyword evidence="2" id="KW-0521">NADP</keyword>
<comment type="pathway">
    <text evidence="1">Cofactor biosynthesis; riboflavin biosynthesis.</text>
</comment>